<dbReference type="CDD" id="cd03048">
    <property type="entry name" value="GST_N_Ure2p_like"/>
    <property type="match status" value="1"/>
</dbReference>
<evidence type="ECO:0000256" key="5">
    <source>
        <dbReference type="ARBA" id="ARBA00060024"/>
    </source>
</evidence>
<evidence type="ECO:0000313" key="9">
    <source>
        <dbReference type="EMBL" id="EKM48890.1"/>
    </source>
</evidence>
<dbReference type="SUPFAM" id="SSF47616">
    <property type="entry name" value="GST C-terminal domain-like"/>
    <property type="match status" value="1"/>
</dbReference>
<dbReference type="PROSITE" id="PS50404">
    <property type="entry name" value="GST_NTER"/>
    <property type="match status" value="1"/>
</dbReference>
<dbReference type="EC" id="2.5.1.18" evidence="2"/>
<reference evidence="9 10" key="1">
    <citation type="journal article" date="2012" name="BMC Genomics">
        <title>Comparative genomics of the white-rot fungi, Phanerochaete carnosa and P. chrysosporium, to elucidate the genetic basis of the distinct wood types they colonize.</title>
        <authorList>
            <person name="Suzuki H."/>
            <person name="MacDonald J."/>
            <person name="Syed K."/>
            <person name="Salamov A."/>
            <person name="Hori C."/>
            <person name="Aerts A."/>
            <person name="Henrissat B."/>
            <person name="Wiebenga A."/>
            <person name="vanKuyk P.A."/>
            <person name="Barry K."/>
            <person name="Lindquist E."/>
            <person name="LaButti K."/>
            <person name="Lapidus A."/>
            <person name="Lucas S."/>
            <person name="Coutinho P."/>
            <person name="Gong Y."/>
            <person name="Samejima M."/>
            <person name="Mahadevan R."/>
            <person name="Abou-Zaid M."/>
            <person name="de Vries R.P."/>
            <person name="Igarashi K."/>
            <person name="Yadav J.S."/>
            <person name="Grigoriev I.V."/>
            <person name="Master E.R."/>
        </authorList>
    </citation>
    <scope>NUCLEOTIDE SEQUENCE [LARGE SCALE GENOMIC DNA]</scope>
    <source>
        <strain evidence="9 10">HHB-10118-sp</strain>
    </source>
</reference>
<evidence type="ECO:0000259" key="7">
    <source>
        <dbReference type="PROSITE" id="PS50404"/>
    </source>
</evidence>
<dbReference type="SFLD" id="SFLDG01151">
    <property type="entry name" value="Main.2:_Nu-like"/>
    <property type="match status" value="1"/>
</dbReference>
<evidence type="ECO:0000256" key="4">
    <source>
        <dbReference type="ARBA" id="ARBA00047960"/>
    </source>
</evidence>
<comment type="function">
    <text evidence="5">Involved in the oxidative stress response and detoxification.</text>
</comment>
<dbReference type="FunFam" id="3.40.30.10:FF:000039">
    <property type="entry name" value="Glutathione S-transferase domain"/>
    <property type="match status" value="1"/>
</dbReference>
<dbReference type="KEGG" id="pco:PHACADRAFT_214610"/>
<dbReference type="GO" id="GO:0005634">
    <property type="term" value="C:nucleus"/>
    <property type="evidence" value="ECO:0007669"/>
    <property type="project" value="UniProtKB-ARBA"/>
</dbReference>
<dbReference type="PANTHER" id="PTHR44051:SF3">
    <property type="entry name" value="TRANSCRIPTIONAL REGULATOR URE2"/>
    <property type="match status" value="1"/>
</dbReference>
<dbReference type="AlphaFoldDB" id="K5VQ89"/>
<keyword evidence="10" id="KW-1185">Reference proteome</keyword>
<dbReference type="InterPro" id="IPR036249">
    <property type="entry name" value="Thioredoxin-like_sf"/>
</dbReference>
<keyword evidence="3" id="KW-0808">Transferase</keyword>
<dbReference type="FunFam" id="1.20.1050.130:FF:000016">
    <property type="entry name" value="Glutathione S-transferase 1"/>
    <property type="match status" value="1"/>
</dbReference>
<dbReference type="STRING" id="650164.K5VQ89"/>
<dbReference type="InterPro" id="IPR040079">
    <property type="entry name" value="Glutathione_S-Trfase"/>
</dbReference>
<gene>
    <name evidence="9" type="ORF">PHACADRAFT_214610</name>
</gene>
<dbReference type="GO" id="GO:0005737">
    <property type="term" value="C:cytoplasm"/>
    <property type="evidence" value="ECO:0007669"/>
    <property type="project" value="UniProtKB-ARBA"/>
</dbReference>
<organism evidence="9 10">
    <name type="scientific">Phanerochaete carnosa (strain HHB-10118-sp)</name>
    <name type="common">White-rot fungus</name>
    <name type="synonym">Peniophora carnosa</name>
    <dbReference type="NCBI Taxonomy" id="650164"/>
    <lineage>
        <taxon>Eukaryota</taxon>
        <taxon>Fungi</taxon>
        <taxon>Dikarya</taxon>
        <taxon>Basidiomycota</taxon>
        <taxon>Agaricomycotina</taxon>
        <taxon>Agaricomycetes</taxon>
        <taxon>Polyporales</taxon>
        <taxon>Phanerochaetaceae</taxon>
        <taxon>Phanerochaete</taxon>
    </lineage>
</organism>
<dbReference type="Gene3D" id="1.20.1050.130">
    <property type="match status" value="1"/>
</dbReference>
<dbReference type="InterPro" id="IPR004046">
    <property type="entry name" value="GST_C"/>
</dbReference>
<protein>
    <recommendedName>
        <fullName evidence="2">glutathione transferase</fullName>
        <ecNumber evidence="2">2.5.1.18</ecNumber>
    </recommendedName>
</protein>
<evidence type="ECO:0000256" key="2">
    <source>
        <dbReference type="ARBA" id="ARBA00012452"/>
    </source>
</evidence>
<feature type="domain" description="GST N-terminal" evidence="7">
    <location>
        <begin position="5"/>
        <end position="89"/>
    </location>
</feature>
<dbReference type="RefSeq" id="XP_007402557.1">
    <property type="nucleotide sequence ID" value="XM_007402495.1"/>
</dbReference>
<dbReference type="EMBL" id="JH930662">
    <property type="protein sequence ID" value="EKM48890.1"/>
    <property type="molecule type" value="Genomic_DNA"/>
</dbReference>
<evidence type="ECO:0000259" key="8">
    <source>
        <dbReference type="PROSITE" id="PS50405"/>
    </source>
</evidence>
<name>K5VQ89_PHACS</name>
<evidence type="ECO:0000256" key="3">
    <source>
        <dbReference type="ARBA" id="ARBA00022679"/>
    </source>
</evidence>
<dbReference type="HOGENOM" id="CLU_011226_14_2_1"/>
<dbReference type="InterPro" id="IPR010987">
    <property type="entry name" value="Glutathione-S-Trfase_C-like"/>
</dbReference>
<dbReference type="PANTHER" id="PTHR44051">
    <property type="entry name" value="GLUTATHIONE S-TRANSFERASE-RELATED"/>
    <property type="match status" value="1"/>
</dbReference>
<dbReference type="Pfam" id="PF00043">
    <property type="entry name" value="GST_C"/>
    <property type="match status" value="1"/>
</dbReference>
<proteinExistence type="inferred from homology"/>
<dbReference type="SFLD" id="SFLDS00019">
    <property type="entry name" value="Glutathione_Transferase_(cytos"/>
    <property type="match status" value="1"/>
</dbReference>
<comment type="catalytic activity">
    <reaction evidence="4">
        <text>RX + glutathione = an S-substituted glutathione + a halide anion + H(+)</text>
        <dbReference type="Rhea" id="RHEA:16437"/>
        <dbReference type="ChEBI" id="CHEBI:15378"/>
        <dbReference type="ChEBI" id="CHEBI:16042"/>
        <dbReference type="ChEBI" id="CHEBI:17792"/>
        <dbReference type="ChEBI" id="CHEBI:57925"/>
        <dbReference type="ChEBI" id="CHEBI:90779"/>
        <dbReference type="EC" id="2.5.1.18"/>
    </reaction>
</comment>
<comment type="similarity">
    <text evidence="1 6">Belongs to the GST superfamily.</text>
</comment>
<accession>K5VQ89</accession>
<dbReference type="OrthoDB" id="422574at2759"/>
<dbReference type="Proteomes" id="UP000008370">
    <property type="component" value="Unassembled WGS sequence"/>
</dbReference>
<dbReference type="PROSITE" id="PS50405">
    <property type="entry name" value="GST_CTER"/>
    <property type="match status" value="1"/>
</dbReference>
<dbReference type="SUPFAM" id="SSF52833">
    <property type="entry name" value="Thioredoxin-like"/>
    <property type="match status" value="1"/>
</dbReference>
<dbReference type="InterPro" id="IPR036282">
    <property type="entry name" value="Glutathione-S-Trfase_C_sf"/>
</dbReference>
<dbReference type="InterPro" id="IPR004045">
    <property type="entry name" value="Glutathione_S-Trfase_N"/>
</dbReference>
<dbReference type="GeneID" id="18913547"/>
<dbReference type="FunCoup" id="K5VQ89">
    <property type="interactions" value="128"/>
</dbReference>
<evidence type="ECO:0000256" key="6">
    <source>
        <dbReference type="RuleBase" id="RU003494"/>
    </source>
</evidence>
<feature type="domain" description="GST C-terminal" evidence="8">
    <location>
        <begin position="95"/>
        <end position="220"/>
    </location>
</feature>
<sequence>MSHGKQFTLYTHKSGPNGWKVALVLEELGLTYESIYFDFKKGEHKAPEYTKHNPNGRIPTIIDHKNNDYILWESDAILLYLVELYDSEHKISVADVGEKFQQLQWLFFQASGQGPYFGQAAWFLYAHSEQLPTAQERYRNEIKRVLGVLESVLSKQEWLVGGKATIADLSFILWNDIAIPAFVEFDFATEFPATAAWNSKLCERTSVKTIFGARAAINAA</sequence>
<dbReference type="GO" id="GO:0004364">
    <property type="term" value="F:glutathione transferase activity"/>
    <property type="evidence" value="ECO:0007669"/>
    <property type="project" value="UniProtKB-EC"/>
</dbReference>
<dbReference type="InParanoid" id="K5VQ89"/>
<evidence type="ECO:0000256" key="1">
    <source>
        <dbReference type="ARBA" id="ARBA00007409"/>
    </source>
</evidence>
<dbReference type="SFLD" id="SFLDG00358">
    <property type="entry name" value="Main_(cytGST)"/>
    <property type="match status" value="1"/>
</dbReference>
<evidence type="ECO:0000313" key="10">
    <source>
        <dbReference type="Proteomes" id="UP000008370"/>
    </source>
</evidence>
<dbReference type="Pfam" id="PF02798">
    <property type="entry name" value="GST_N"/>
    <property type="match status" value="1"/>
</dbReference>